<evidence type="ECO:0000313" key="6">
    <source>
        <dbReference type="EMBL" id="OBV39802.1"/>
    </source>
</evidence>
<feature type="domain" description="HTH luxR-type" evidence="4">
    <location>
        <begin position="148"/>
        <end position="213"/>
    </location>
</feature>
<keyword evidence="1 3" id="KW-0597">Phosphoprotein</keyword>
<comment type="caution">
    <text evidence="6">The sequence shown here is derived from an EMBL/GenBank/DDBJ whole genome shotgun (WGS) entry which is preliminary data.</text>
</comment>
<dbReference type="InterPro" id="IPR011006">
    <property type="entry name" value="CheY-like_superfamily"/>
</dbReference>
<evidence type="ECO:0000313" key="7">
    <source>
        <dbReference type="Proteomes" id="UP000092713"/>
    </source>
</evidence>
<protein>
    <submittedName>
        <fullName evidence="6">DNA-binding response regulator, NarL/FixJ family</fullName>
    </submittedName>
</protein>
<dbReference type="PROSITE" id="PS50043">
    <property type="entry name" value="HTH_LUXR_2"/>
    <property type="match status" value="1"/>
</dbReference>
<dbReference type="CDD" id="cd06170">
    <property type="entry name" value="LuxR_C_like"/>
    <property type="match status" value="1"/>
</dbReference>
<dbReference type="PRINTS" id="PR00038">
    <property type="entry name" value="HTHLUXR"/>
</dbReference>
<dbReference type="RefSeq" id="WP_065307456.1">
    <property type="nucleotide sequence ID" value="NZ_LOCQ01000051.1"/>
</dbReference>
<dbReference type="Gene3D" id="3.40.50.2300">
    <property type="match status" value="1"/>
</dbReference>
<dbReference type="GO" id="GO:0000160">
    <property type="term" value="P:phosphorelay signal transduction system"/>
    <property type="evidence" value="ECO:0007669"/>
    <property type="project" value="InterPro"/>
</dbReference>
<keyword evidence="2 6" id="KW-0238">DNA-binding</keyword>
<dbReference type="PANTHER" id="PTHR43214">
    <property type="entry name" value="TWO-COMPONENT RESPONSE REGULATOR"/>
    <property type="match status" value="1"/>
</dbReference>
<feature type="domain" description="Response regulatory" evidence="5">
    <location>
        <begin position="16"/>
        <end position="132"/>
    </location>
</feature>
<dbReference type="SMART" id="SM00448">
    <property type="entry name" value="REC"/>
    <property type="match status" value="1"/>
</dbReference>
<dbReference type="PROSITE" id="PS50110">
    <property type="entry name" value="RESPONSE_REGULATORY"/>
    <property type="match status" value="1"/>
</dbReference>
<sequence>MQNNYDTEAETDTPISILIADDHPLILAGLASLINSMSGFRLLGQASTGQQALELYQRLRPDVVLMDLNMPEMNGVQAIEHICAFDADARIVILTTYQGEENVHRGLRAGARGYLLKASGFNQLTDCITTVAAGKQYLPAELAAQLAERIDANRLSRRELDILQHLSAGKSNKMIARSAGIEVGTVKFHVNNILSKLNVSSRTEAATVASQRGLLGAF</sequence>
<gene>
    <name evidence="6" type="ORF">ASR47_101224</name>
</gene>
<dbReference type="AlphaFoldDB" id="A0A1A7C240"/>
<name>A0A1A7C240_9BURK</name>
<dbReference type="GO" id="GO:0003677">
    <property type="term" value="F:DNA binding"/>
    <property type="evidence" value="ECO:0007669"/>
    <property type="project" value="UniProtKB-KW"/>
</dbReference>
<dbReference type="Pfam" id="PF00196">
    <property type="entry name" value="GerE"/>
    <property type="match status" value="1"/>
</dbReference>
<dbReference type="Pfam" id="PF00072">
    <property type="entry name" value="Response_reg"/>
    <property type="match status" value="1"/>
</dbReference>
<dbReference type="SMART" id="SM00421">
    <property type="entry name" value="HTH_LUXR"/>
    <property type="match status" value="1"/>
</dbReference>
<dbReference type="GO" id="GO:0006355">
    <property type="term" value="P:regulation of DNA-templated transcription"/>
    <property type="evidence" value="ECO:0007669"/>
    <property type="project" value="InterPro"/>
</dbReference>
<dbReference type="InterPro" id="IPR000792">
    <property type="entry name" value="Tscrpt_reg_LuxR_C"/>
</dbReference>
<dbReference type="InterPro" id="IPR058245">
    <property type="entry name" value="NreC/VraR/RcsB-like_REC"/>
</dbReference>
<evidence type="ECO:0000256" key="3">
    <source>
        <dbReference type="PROSITE-ProRule" id="PRU00169"/>
    </source>
</evidence>
<dbReference type="STRING" id="1747903.ASR47_101224"/>
<dbReference type="Proteomes" id="UP000092713">
    <property type="component" value="Unassembled WGS sequence"/>
</dbReference>
<dbReference type="InterPro" id="IPR016032">
    <property type="entry name" value="Sig_transdc_resp-reg_C-effctor"/>
</dbReference>
<dbReference type="CDD" id="cd17535">
    <property type="entry name" value="REC_NarL-like"/>
    <property type="match status" value="1"/>
</dbReference>
<evidence type="ECO:0000256" key="2">
    <source>
        <dbReference type="ARBA" id="ARBA00023125"/>
    </source>
</evidence>
<dbReference type="PATRIC" id="fig|1747903.4.peg.3416"/>
<dbReference type="SUPFAM" id="SSF52172">
    <property type="entry name" value="CheY-like"/>
    <property type="match status" value="1"/>
</dbReference>
<evidence type="ECO:0000259" key="5">
    <source>
        <dbReference type="PROSITE" id="PS50110"/>
    </source>
</evidence>
<dbReference type="InterPro" id="IPR039420">
    <property type="entry name" value="WalR-like"/>
</dbReference>
<organism evidence="6 7">
    <name type="scientific">Janthinobacterium psychrotolerans</name>
    <dbReference type="NCBI Taxonomy" id="1747903"/>
    <lineage>
        <taxon>Bacteria</taxon>
        <taxon>Pseudomonadati</taxon>
        <taxon>Pseudomonadota</taxon>
        <taxon>Betaproteobacteria</taxon>
        <taxon>Burkholderiales</taxon>
        <taxon>Oxalobacteraceae</taxon>
        <taxon>Janthinobacterium</taxon>
    </lineage>
</organism>
<dbReference type="SUPFAM" id="SSF46894">
    <property type="entry name" value="C-terminal effector domain of the bipartite response regulators"/>
    <property type="match status" value="1"/>
</dbReference>
<dbReference type="EMBL" id="LOCQ01000051">
    <property type="protein sequence ID" value="OBV39802.1"/>
    <property type="molecule type" value="Genomic_DNA"/>
</dbReference>
<reference evidence="6 7" key="1">
    <citation type="submission" date="2016-04" db="EMBL/GenBank/DDBJ databases">
        <title>Draft genome sequence of Janthinobacterium psychrotolerans sp. nov., isolated from freshwater sediments in Denmark.</title>
        <authorList>
            <person name="Gong X."/>
            <person name="Skrivergaard S."/>
            <person name="Korsgaard B.S."/>
            <person name="Schreiber L."/>
            <person name="Marshall I.P."/>
            <person name="Finster K."/>
            <person name="Schramm A."/>
        </authorList>
    </citation>
    <scope>NUCLEOTIDE SEQUENCE [LARGE SCALE GENOMIC DNA]</scope>
    <source>
        <strain evidence="6 7">S3-2</strain>
    </source>
</reference>
<evidence type="ECO:0000256" key="1">
    <source>
        <dbReference type="ARBA" id="ARBA00022553"/>
    </source>
</evidence>
<feature type="modified residue" description="4-aspartylphosphate" evidence="3">
    <location>
        <position position="67"/>
    </location>
</feature>
<dbReference type="OrthoDB" id="9780593at2"/>
<dbReference type="InterPro" id="IPR001789">
    <property type="entry name" value="Sig_transdc_resp-reg_receiver"/>
</dbReference>
<keyword evidence="7" id="KW-1185">Reference proteome</keyword>
<proteinExistence type="predicted"/>
<accession>A0A1A7C240</accession>
<evidence type="ECO:0000259" key="4">
    <source>
        <dbReference type="PROSITE" id="PS50043"/>
    </source>
</evidence>